<reference evidence="5 6" key="1">
    <citation type="journal article" date="2017" name="Mol. Biol. Evol.">
        <title>The 4-celled Tetrabaena socialis nuclear genome reveals the essential components for genetic control of cell number at the origin of multicellularity in the volvocine lineage.</title>
        <authorList>
            <person name="Featherston J."/>
            <person name="Arakaki Y."/>
            <person name="Hanschen E.R."/>
            <person name="Ferris P.J."/>
            <person name="Michod R.E."/>
            <person name="Olson B.J.S.C."/>
            <person name="Nozaki H."/>
            <person name="Durand P.M."/>
        </authorList>
    </citation>
    <scope>NUCLEOTIDE SEQUENCE [LARGE SCALE GENOMIC DNA]</scope>
    <source>
        <strain evidence="5 6">NIES-571</strain>
    </source>
</reference>
<evidence type="ECO:0000313" key="6">
    <source>
        <dbReference type="Proteomes" id="UP000236333"/>
    </source>
</evidence>
<dbReference type="AlphaFoldDB" id="A0A2J7ZP55"/>
<feature type="signal peptide" evidence="3">
    <location>
        <begin position="1"/>
        <end position="18"/>
    </location>
</feature>
<dbReference type="Proteomes" id="UP000236333">
    <property type="component" value="Unassembled WGS sequence"/>
</dbReference>
<proteinExistence type="inferred from homology"/>
<evidence type="ECO:0000259" key="4">
    <source>
        <dbReference type="SMART" id="SM00672"/>
    </source>
</evidence>
<keyword evidence="6" id="KW-1185">Reference proteome</keyword>
<comment type="similarity">
    <text evidence="1">Belongs to the glycosyltransferase 90 family.</text>
</comment>
<name>A0A2J7ZP55_9CHLO</name>
<keyword evidence="3" id="KW-0732">Signal</keyword>
<evidence type="ECO:0000313" key="5">
    <source>
        <dbReference type="EMBL" id="PNH02038.1"/>
    </source>
</evidence>
<evidence type="ECO:0000256" key="3">
    <source>
        <dbReference type="SAM" id="SignalP"/>
    </source>
</evidence>
<organism evidence="5 6">
    <name type="scientific">Tetrabaena socialis</name>
    <dbReference type="NCBI Taxonomy" id="47790"/>
    <lineage>
        <taxon>Eukaryota</taxon>
        <taxon>Viridiplantae</taxon>
        <taxon>Chlorophyta</taxon>
        <taxon>core chlorophytes</taxon>
        <taxon>Chlorophyceae</taxon>
        <taxon>CS clade</taxon>
        <taxon>Chlamydomonadales</taxon>
        <taxon>Tetrabaenaceae</taxon>
        <taxon>Tetrabaena</taxon>
    </lineage>
</organism>
<feature type="domain" description="Glycosyl transferase CAP10" evidence="4">
    <location>
        <begin position="118"/>
        <end position="494"/>
    </location>
</feature>
<keyword evidence="2 5" id="KW-0808">Transferase</keyword>
<feature type="chain" id="PRO_5014390477" evidence="3">
    <location>
        <begin position="19"/>
        <end position="534"/>
    </location>
</feature>
<evidence type="ECO:0000256" key="1">
    <source>
        <dbReference type="ARBA" id="ARBA00010118"/>
    </source>
</evidence>
<dbReference type="InterPro" id="IPR006598">
    <property type="entry name" value="CAP10"/>
</dbReference>
<dbReference type="EMBL" id="PGGS01000734">
    <property type="protein sequence ID" value="PNH02038.1"/>
    <property type="molecule type" value="Genomic_DNA"/>
</dbReference>
<protein>
    <submittedName>
        <fullName evidence="5">O-glucosyltransferase rumi</fullName>
    </submittedName>
</protein>
<dbReference type="PANTHER" id="PTHR12203">
    <property type="entry name" value="KDEL LYS-ASP-GLU-LEU CONTAINING - RELATED"/>
    <property type="match status" value="1"/>
</dbReference>
<accession>A0A2J7ZP55</accession>
<dbReference type="PANTHER" id="PTHR12203:SF35">
    <property type="entry name" value="PROTEIN O-GLUCOSYLTRANSFERASE 1"/>
    <property type="match status" value="1"/>
</dbReference>
<dbReference type="Pfam" id="PF05686">
    <property type="entry name" value="Glyco_transf_90"/>
    <property type="match status" value="1"/>
</dbReference>
<evidence type="ECO:0000256" key="2">
    <source>
        <dbReference type="ARBA" id="ARBA00022679"/>
    </source>
</evidence>
<comment type="caution">
    <text evidence="5">The sequence shown here is derived from an EMBL/GenBank/DDBJ whole genome shotgun (WGS) entry which is preliminary data.</text>
</comment>
<gene>
    <name evidence="5" type="ORF">TSOC_011994</name>
</gene>
<dbReference type="GO" id="GO:0016740">
    <property type="term" value="F:transferase activity"/>
    <property type="evidence" value="ECO:0007669"/>
    <property type="project" value="UniProtKB-KW"/>
</dbReference>
<sequence>MTLLVASLALALLQIAVARVAAPLPEHCEKYELIYPQIERDFAFWDSQSPPGISVDTMREAVRLFARGPARGMHFGFIDGKAYVLTPTPVAKYSQTFLSRQLVYLDVLDDLEAKYGHAIPNCEFVLVTTDIPNQKPSGTLVQQQELQQGWGPGTSHPHGIPGLPSGTYPIFRASKSDAYAADILIPHHDFYLLRYDTTVLNASRRLLSPRELPWRSRLSKAYAQYDMHVTRNRHPKDAFTWRAGAGDAPICDGPGGSICFVRRHFWGILEASPHPSLDVRDSNATAASETHLVDLHTPRHLALAIADAAARKAASGGGGGGGSSDEALGLLDEAAQEAYQATLVWGTHGGGGSSLGASGSVSSDGESGAGGQSLPDYLLAHARHKLLLHLDSHGLSSSLERLLALGSTVLVESSGYYGYYTKAMKPHVHFVPWWTRNPEEVFSLVTTLLQNDGEAAAKIGARGSDFARGYLTAEGRACYWLKLLQRLAGSLQHAPTALADFPHALPVRHFRNQHVLRKRVRRGQRSLYGQPFEP</sequence>
<dbReference type="OrthoDB" id="536907at2759"/>
<dbReference type="SMART" id="SM00672">
    <property type="entry name" value="CAP10"/>
    <property type="match status" value="1"/>
</dbReference>
<dbReference type="InterPro" id="IPR051091">
    <property type="entry name" value="O-Glucosyltr/Glycosyltrsf_90"/>
</dbReference>